<dbReference type="InterPro" id="IPR052146">
    <property type="entry name" value="HOT1"/>
</dbReference>
<feature type="domain" description="Transcription activator GCR1-like" evidence="1">
    <location>
        <begin position="1"/>
        <end position="79"/>
    </location>
</feature>
<dbReference type="InterPro" id="IPR022210">
    <property type="entry name" value="TF_GCR1-like"/>
</dbReference>
<organism evidence="2 3">
    <name type="scientific">Phytophthora megakarya</name>
    <dbReference type="NCBI Taxonomy" id="4795"/>
    <lineage>
        <taxon>Eukaryota</taxon>
        <taxon>Sar</taxon>
        <taxon>Stramenopiles</taxon>
        <taxon>Oomycota</taxon>
        <taxon>Peronosporomycetes</taxon>
        <taxon>Peronosporales</taxon>
        <taxon>Peronosporaceae</taxon>
        <taxon>Phytophthora</taxon>
    </lineage>
</organism>
<dbReference type="Proteomes" id="UP000198211">
    <property type="component" value="Unassembled WGS sequence"/>
</dbReference>
<keyword evidence="3" id="KW-1185">Reference proteome</keyword>
<dbReference type="GO" id="GO:0000981">
    <property type="term" value="F:DNA-binding transcription factor activity, RNA polymerase II-specific"/>
    <property type="evidence" value="ECO:0007669"/>
    <property type="project" value="TreeGrafter"/>
</dbReference>
<dbReference type="PANTHER" id="PTHR37784:SF2">
    <property type="entry name" value="HIGH-OSMOLARITY-INDUCED TRANSCRIPTION PROTEIN 1"/>
    <property type="match status" value="1"/>
</dbReference>
<dbReference type="PANTHER" id="PTHR37784">
    <property type="entry name" value="PROTEIN MSN1"/>
    <property type="match status" value="1"/>
</dbReference>
<dbReference type="Pfam" id="PF12550">
    <property type="entry name" value="GCR1_C"/>
    <property type="match status" value="1"/>
</dbReference>
<gene>
    <name evidence="2" type="ORF">PHMEG_00027003</name>
</gene>
<evidence type="ECO:0000313" key="3">
    <source>
        <dbReference type="Proteomes" id="UP000198211"/>
    </source>
</evidence>
<evidence type="ECO:0000313" key="2">
    <source>
        <dbReference type="EMBL" id="OWZ01576.1"/>
    </source>
</evidence>
<reference evidence="3" key="1">
    <citation type="submission" date="2017-03" db="EMBL/GenBank/DDBJ databases">
        <title>Phytopthora megakarya and P. palmivora, two closely related causual agents of cacao black pod achieved similar genome size and gene model numbers by different mechanisms.</title>
        <authorList>
            <person name="Ali S."/>
            <person name="Shao J."/>
            <person name="Larry D.J."/>
            <person name="Kronmiller B."/>
            <person name="Shen D."/>
            <person name="Strem M.D."/>
            <person name="Melnick R.L."/>
            <person name="Guiltinan M.J."/>
            <person name="Tyler B.M."/>
            <person name="Meinhardt L.W."/>
            <person name="Bailey B.A."/>
        </authorList>
    </citation>
    <scope>NUCLEOTIDE SEQUENCE [LARGE SCALE GENOMIC DNA]</scope>
    <source>
        <strain evidence="3">zdho120</strain>
    </source>
</reference>
<dbReference type="GO" id="GO:0000978">
    <property type="term" value="F:RNA polymerase II cis-regulatory region sequence-specific DNA binding"/>
    <property type="evidence" value="ECO:0007669"/>
    <property type="project" value="TreeGrafter"/>
</dbReference>
<dbReference type="OrthoDB" id="428577at2759"/>
<proteinExistence type="predicted"/>
<sequence length="102" mass="12067">MARKIDTVTAAWQEWSIGFLARPPVKEMEQAFGTQWRQNNTDTQYFCHQKSLYEAIELAKLEEPHVDEREIVADIERRRQKTKLIRFTEEIKVVLVSSSSRQ</sequence>
<evidence type="ECO:0000259" key="1">
    <source>
        <dbReference type="Pfam" id="PF12550"/>
    </source>
</evidence>
<dbReference type="GO" id="GO:0060963">
    <property type="term" value="P:positive regulation of ribosomal protein gene transcription by RNA polymerase II"/>
    <property type="evidence" value="ECO:0007669"/>
    <property type="project" value="TreeGrafter"/>
</dbReference>
<protein>
    <recommendedName>
        <fullName evidence="1">Transcription activator GCR1-like domain-containing protein</fullName>
    </recommendedName>
</protein>
<dbReference type="AlphaFoldDB" id="A0A225V6X2"/>
<name>A0A225V6X2_9STRA</name>
<dbReference type="EMBL" id="NBNE01006747">
    <property type="protein sequence ID" value="OWZ01576.1"/>
    <property type="molecule type" value="Genomic_DNA"/>
</dbReference>
<accession>A0A225V6X2</accession>
<comment type="caution">
    <text evidence="2">The sequence shown here is derived from an EMBL/GenBank/DDBJ whole genome shotgun (WGS) entry which is preliminary data.</text>
</comment>